<dbReference type="InterPro" id="IPR032820">
    <property type="entry name" value="ATPase_put"/>
</dbReference>
<name>A0A8J3G4T7_9BACT</name>
<reference evidence="2" key="1">
    <citation type="journal article" date="2014" name="Int. J. Syst. Evol. Microbiol.">
        <title>Complete genome sequence of Corynebacterium casei LMG S-19264T (=DSM 44701T), isolated from a smear-ripened cheese.</title>
        <authorList>
            <consortium name="US DOE Joint Genome Institute (JGI-PGF)"/>
            <person name="Walter F."/>
            <person name="Albersmeier A."/>
            <person name="Kalinowski J."/>
            <person name="Ruckert C."/>
        </authorList>
    </citation>
    <scope>NUCLEOTIDE SEQUENCE</scope>
    <source>
        <strain evidence="2">KCTC 23224</strain>
    </source>
</reference>
<protein>
    <recommendedName>
        <fullName evidence="4">F0F1-ATPase subunit Ca2+/Mg2+ transporter</fullName>
    </recommendedName>
</protein>
<dbReference type="Pfam" id="PF09527">
    <property type="entry name" value="ATPase_gene1"/>
    <property type="match status" value="1"/>
</dbReference>
<keyword evidence="1" id="KW-1133">Transmembrane helix</keyword>
<comment type="caution">
    <text evidence="2">The sequence shown here is derived from an EMBL/GenBank/DDBJ whole genome shotgun (WGS) entry which is preliminary data.</text>
</comment>
<evidence type="ECO:0008006" key="4">
    <source>
        <dbReference type="Google" id="ProtNLM"/>
    </source>
</evidence>
<keyword evidence="1" id="KW-0812">Transmembrane</keyword>
<sequence length="80" mass="9326">MKPNSKNQQRDNFNKILKYSGLSFQIFAVIGVGTWFGWFLDQKTQMAFPLWLLVFVFLSTIAAFYHLFVSIKNDDSEDNP</sequence>
<dbReference type="Proteomes" id="UP000642809">
    <property type="component" value="Unassembled WGS sequence"/>
</dbReference>
<gene>
    <name evidence="2" type="ORF">GCM10008106_09320</name>
</gene>
<organism evidence="2 3">
    <name type="scientific">Mongoliitalea lutea</name>
    <dbReference type="NCBI Taxonomy" id="849756"/>
    <lineage>
        <taxon>Bacteria</taxon>
        <taxon>Pseudomonadati</taxon>
        <taxon>Bacteroidota</taxon>
        <taxon>Cytophagia</taxon>
        <taxon>Cytophagales</taxon>
        <taxon>Cyclobacteriaceae</taxon>
        <taxon>Mongoliitalea</taxon>
    </lineage>
</organism>
<dbReference type="RefSeq" id="WP_189579298.1">
    <property type="nucleotide sequence ID" value="NZ_BMYF01000004.1"/>
</dbReference>
<accession>A0A8J3G4T7</accession>
<feature type="transmembrane region" description="Helical" evidence="1">
    <location>
        <begin position="21"/>
        <end position="40"/>
    </location>
</feature>
<evidence type="ECO:0000313" key="2">
    <source>
        <dbReference type="EMBL" id="GHB30559.1"/>
    </source>
</evidence>
<proteinExistence type="predicted"/>
<evidence type="ECO:0000313" key="3">
    <source>
        <dbReference type="Proteomes" id="UP000642809"/>
    </source>
</evidence>
<keyword evidence="3" id="KW-1185">Reference proteome</keyword>
<feature type="transmembrane region" description="Helical" evidence="1">
    <location>
        <begin position="46"/>
        <end position="68"/>
    </location>
</feature>
<reference evidence="2" key="2">
    <citation type="submission" date="2020-09" db="EMBL/GenBank/DDBJ databases">
        <authorList>
            <person name="Sun Q."/>
            <person name="Kim S."/>
        </authorList>
    </citation>
    <scope>NUCLEOTIDE SEQUENCE</scope>
    <source>
        <strain evidence="2">KCTC 23224</strain>
    </source>
</reference>
<keyword evidence="1" id="KW-0472">Membrane</keyword>
<dbReference type="AlphaFoldDB" id="A0A8J3G4T7"/>
<dbReference type="EMBL" id="BMYF01000004">
    <property type="protein sequence ID" value="GHB30559.1"/>
    <property type="molecule type" value="Genomic_DNA"/>
</dbReference>
<evidence type="ECO:0000256" key="1">
    <source>
        <dbReference type="SAM" id="Phobius"/>
    </source>
</evidence>